<keyword evidence="3" id="KW-1185">Reference proteome</keyword>
<evidence type="ECO:0000313" key="3">
    <source>
        <dbReference type="Proteomes" id="UP001515480"/>
    </source>
</evidence>
<reference evidence="2 3" key="1">
    <citation type="journal article" date="2024" name="Science">
        <title>Giant polyketide synthase enzymes in the biosynthesis of giant marine polyether toxins.</title>
        <authorList>
            <person name="Fallon T.R."/>
            <person name="Shende V.V."/>
            <person name="Wierzbicki I.H."/>
            <person name="Pendleton A.L."/>
            <person name="Watervoot N.F."/>
            <person name="Auber R.P."/>
            <person name="Gonzalez D.J."/>
            <person name="Wisecaver J.H."/>
            <person name="Moore B.S."/>
        </authorList>
    </citation>
    <scope>NUCLEOTIDE SEQUENCE [LARGE SCALE GENOMIC DNA]</scope>
    <source>
        <strain evidence="2 3">12B1</strain>
    </source>
</reference>
<keyword evidence="1" id="KW-1133">Transmembrane helix</keyword>
<feature type="transmembrane region" description="Helical" evidence="1">
    <location>
        <begin position="99"/>
        <end position="123"/>
    </location>
</feature>
<dbReference type="Gene3D" id="1.20.120.1630">
    <property type="match status" value="1"/>
</dbReference>
<dbReference type="EMBL" id="JBGBPQ010000024">
    <property type="protein sequence ID" value="KAL1499733.1"/>
    <property type="molecule type" value="Genomic_DNA"/>
</dbReference>
<dbReference type="Pfam" id="PF06966">
    <property type="entry name" value="DUF1295"/>
    <property type="match status" value="1"/>
</dbReference>
<dbReference type="GO" id="GO:0016020">
    <property type="term" value="C:membrane"/>
    <property type="evidence" value="ECO:0007669"/>
    <property type="project" value="TreeGrafter"/>
</dbReference>
<evidence type="ECO:0000313" key="2">
    <source>
        <dbReference type="EMBL" id="KAL1499733.1"/>
    </source>
</evidence>
<gene>
    <name evidence="2" type="ORF">AB1Y20_012420</name>
</gene>
<dbReference type="PANTHER" id="PTHR32251">
    <property type="entry name" value="3-OXO-5-ALPHA-STEROID 4-DEHYDROGENASE"/>
    <property type="match status" value="1"/>
</dbReference>
<name>A0AB34IIU3_PRYPA</name>
<evidence type="ECO:0000256" key="1">
    <source>
        <dbReference type="SAM" id="Phobius"/>
    </source>
</evidence>
<dbReference type="PANTHER" id="PTHR32251:SF17">
    <property type="entry name" value="STEROID 5-ALPHA REDUCTASE C-TERMINAL DOMAIN-CONTAINING PROTEIN"/>
    <property type="match status" value="1"/>
</dbReference>
<dbReference type="Proteomes" id="UP001515480">
    <property type="component" value="Unassembled WGS sequence"/>
</dbReference>
<keyword evidence="1" id="KW-0472">Membrane</keyword>
<keyword evidence="1" id="KW-0812">Transmembrane</keyword>
<dbReference type="AlphaFoldDB" id="A0AB34IIU3"/>
<accession>A0AB34IIU3</accession>
<feature type="transmembrane region" description="Helical" evidence="1">
    <location>
        <begin position="74"/>
        <end position="93"/>
    </location>
</feature>
<sequence length="348" mass="39203">MAAELARRVLYFLRIGARLSWPECVLAFLAPLAFLGCANALPWLMWNAKCQLGVFAPLVLLPAMLTGHMAYVDIGWPMGLVVLGVNGLCFAPGLPTRRWLMGGCLILHGGRMLLGALVLFYPYRWAEDLPRYRYAKHRYLTADAMPPSLWRLKMLHDLLQQAAANAAVLACPVLLCCFDEAPQVHPLEWAGYALWLAAWVWESAADGQKQLFTQAVHGAEKKSEAVLGHPPYAGWKYCMWTLSRHPNYFGEWTAWQGLILASLPSLARHPAPPVVKCGLGLLLWALSRFLYDCLLFWTGAEPAEHFSAKKRRAYRDYQQSTRVFWPVEIPFFDHGRRAGWPATTHASD</sequence>
<organism evidence="2 3">
    <name type="scientific">Prymnesium parvum</name>
    <name type="common">Toxic golden alga</name>
    <dbReference type="NCBI Taxonomy" id="97485"/>
    <lineage>
        <taxon>Eukaryota</taxon>
        <taxon>Haptista</taxon>
        <taxon>Haptophyta</taxon>
        <taxon>Prymnesiophyceae</taxon>
        <taxon>Prymnesiales</taxon>
        <taxon>Prymnesiaceae</taxon>
        <taxon>Prymnesium</taxon>
    </lineage>
</organism>
<dbReference type="InterPro" id="IPR010721">
    <property type="entry name" value="UstE-like"/>
</dbReference>
<proteinExistence type="predicted"/>
<protein>
    <recommendedName>
        <fullName evidence="4">Steroid 5-alpha reductase C-terminal domain-containing protein</fullName>
    </recommendedName>
</protein>
<evidence type="ECO:0008006" key="4">
    <source>
        <dbReference type="Google" id="ProtNLM"/>
    </source>
</evidence>
<comment type="caution">
    <text evidence="2">The sequence shown here is derived from an EMBL/GenBank/DDBJ whole genome shotgun (WGS) entry which is preliminary data.</text>
</comment>